<keyword evidence="5" id="KW-0963">Cytoplasm</keyword>
<dbReference type="PANTHER" id="PTHR33238">
    <property type="entry name" value="IRON (METAL) DEPENDENT REPRESSOR, DTXR FAMILY"/>
    <property type="match status" value="1"/>
</dbReference>
<dbReference type="PANTHER" id="PTHR33238:SF11">
    <property type="entry name" value="TRANSCRIPTIONAL REGULATOR MNTR"/>
    <property type="match status" value="1"/>
</dbReference>
<sequence>MSDQPSQAVQDYLKAIHGLGGADRVVSPADIAVDMEVKAPSVTGMLKRLAEAGWIEYTPGTGAKLTPAGLAEARRVIRRHRLLELFLTKVLGLDWSEVDAEAEALEHAVSPRLEQAIAAHLGEPLEDPHGHPIPTATGELRQRELQRLSEFRAGDCVVIREAQDDNPERLRRWRDLGLTPGTTVHIVGYEPLDDLFDVEVAGRLIKLGSEGLAGLRGEVVSTARG</sequence>
<dbReference type="SMART" id="SM00529">
    <property type="entry name" value="HTH_DTXR"/>
    <property type="match status" value="1"/>
</dbReference>
<dbReference type="SUPFAM" id="SSF47979">
    <property type="entry name" value="Iron-dependent repressor protein, dimerization domain"/>
    <property type="match status" value="1"/>
</dbReference>
<evidence type="ECO:0000256" key="5">
    <source>
        <dbReference type="ARBA" id="ARBA00022490"/>
    </source>
</evidence>
<evidence type="ECO:0000313" key="16">
    <source>
        <dbReference type="EMBL" id="OWK43859.1"/>
    </source>
</evidence>
<evidence type="ECO:0000256" key="6">
    <source>
        <dbReference type="ARBA" id="ARBA00022491"/>
    </source>
</evidence>
<dbReference type="InterPro" id="IPR022689">
    <property type="entry name" value="Iron_dep_repressor"/>
</dbReference>
<evidence type="ECO:0000256" key="11">
    <source>
        <dbReference type="ARBA" id="ARBA00023163"/>
    </source>
</evidence>
<keyword evidence="12" id="KW-0464">Manganese</keyword>
<dbReference type="GO" id="GO:0003677">
    <property type="term" value="F:DNA binding"/>
    <property type="evidence" value="ECO:0007669"/>
    <property type="project" value="UniProtKB-KW"/>
</dbReference>
<evidence type="ECO:0000256" key="10">
    <source>
        <dbReference type="ARBA" id="ARBA00023159"/>
    </source>
</evidence>
<organism evidence="16 17">
    <name type="scientific">Fimbriiglobus ruber</name>
    <dbReference type="NCBI Taxonomy" id="1908690"/>
    <lineage>
        <taxon>Bacteria</taxon>
        <taxon>Pseudomonadati</taxon>
        <taxon>Planctomycetota</taxon>
        <taxon>Planctomycetia</taxon>
        <taxon>Gemmatales</taxon>
        <taxon>Gemmataceae</taxon>
        <taxon>Fimbriiglobus</taxon>
    </lineage>
</organism>
<dbReference type="GO" id="GO:0046983">
    <property type="term" value="F:protein dimerization activity"/>
    <property type="evidence" value="ECO:0007669"/>
    <property type="project" value="InterPro"/>
</dbReference>
<comment type="caution">
    <text evidence="16">The sequence shown here is derived from an EMBL/GenBank/DDBJ whole genome shotgun (WGS) entry which is preliminary data.</text>
</comment>
<evidence type="ECO:0000256" key="12">
    <source>
        <dbReference type="ARBA" id="ARBA00023211"/>
    </source>
</evidence>
<keyword evidence="8" id="KW-0805">Transcription regulation</keyword>
<accession>A0A225E300</accession>
<evidence type="ECO:0000256" key="7">
    <source>
        <dbReference type="ARBA" id="ARBA00023004"/>
    </source>
</evidence>
<comment type="similarity">
    <text evidence="2">Belongs to the DtxR/MntR family.</text>
</comment>
<gene>
    <name evidence="16" type="ORF">FRUB_03458</name>
</gene>
<dbReference type="InterPro" id="IPR008988">
    <property type="entry name" value="Transcriptional_repressor_C"/>
</dbReference>
<proteinExistence type="inferred from homology"/>
<dbReference type="RefSeq" id="WP_088254657.1">
    <property type="nucleotide sequence ID" value="NZ_NIDE01000004.1"/>
</dbReference>
<dbReference type="Pfam" id="PF02742">
    <property type="entry name" value="Fe_dep_repr_C"/>
    <property type="match status" value="1"/>
</dbReference>
<evidence type="ECO:0000256" key="14">
    <source>
        <dbReference type="ARBA" id="ARBA00032593"/>
    </source>
</evidence>
<keyword evidence="11" id="KW-0804">Transcription</keyword>
<evidence type="ECO:0000256" key="13">
    <source>
        <dbReference type="ARBA" id="ARBA00025185"/>
    </source>
</evidence>
<evidence type="ECO:0000313" key="17">
    <source>
        <dbReference type="Proteomes" id="UP000214646"/>
    </source>
</evidence>
<dbReference type="GO" id="GO:0046914">
    <property type="term" value="F:transition metal ion binding"/>
    <property type="evidence" value="ECO:0007669"/>
    <property type="project" value="InterPro"/>
</dbReference>
<dbReference type="InterPro" id="IPR036388">
    <property type="entry name" value="WH-like_DNA-bd_sf"/>
</dbReference>
<dbReference type="Gene3D" id="2.30.30.90">
    <property type="match status" value="1"/>
</dbReference>
<dbReference type="Pfam" id="PF04023">
    <property type="entry name" value="FeoA"/>
    <property type="match status" value="1"/>
</dbReference>
<dbReference type="Proteomes" id="UP000214646">
    <property type="component" value="Unassembled WGS sequence"/>
</dbReference>
<dbReference type="Gene3D" id="1.10.60.10">
    <property type="entry name" value="Iron dependent repressor, metal binding and dimerisation domain"/>
    <property type="match status" value="1"/>
</dbReference>
<keyword evidence="7" id="KW-0408">Iron</keyword>
<dbReference type="InterPro" id="IPR050536">
    <property type="entry name" value="DtxR_MntR_Metal-Reg"/>
</dbReference>
<dbReference type="GO" id="GO:0003700">
    <property type="term" value="F:DNA-binding transcription factor activity"/>
    <property type="evidence" value="ECO:0007669"/>
    <property type="project" value="InterPro"/>
</dbReference>
<evidence type="ECO:0000259" key="15">
    <source>
        <dbReference type="PROSITE" id="PS50944"/>
    </source>
</evidence>
<dbReference type="InterPro" id="IPR038157">
    <property type="entry name" value="FeoA_core_dom"/>
</dbReference>
<protein>
    <recommendedName>
        <fullName evidence="4">Transcriptional regulator MntR</fullName>
    </recommendedName>
    <alternativeName>
        <fullName evidence="14">Manganese transport regulator</fullName>
    </alternativeName>
</protein>
<keyword evidence="9" id="KW-0238">DNA-binding</keyword>
<keyword evidence="6" id="KW-0678">Repressor</keyword>
<dbReference type="SUPFAM" id="SSF50037">
    <property type="entry name" value="C-terminal domain of transcriptional repressors"/>
    <property type="match status" value="1"/>
</dbReference>
<dbReference type="SUPFAM" id="SSF46785">
    <property type="entry name" value="Winged helix' DNA-binding domain"/>
    <property type="match status" value="1"/>
</dbReference>
<dbReference type="InterPro" id="IPR036390">
    <property type="entry name" value="WH_DNA-bd_sf"/>
</dbReference>
<feature type="domain" description="HTH dtxR-type" evidence="15">
    <location>
        <begin position="1"/>
        <end position="66"/>
    </location>
</feature>
<dbReference type="AlphaFoldDB" id="A0A225E300"/>
<dbReference type="InterPro" id="IPR007167">
    <property type="entry name" value="Fe-transptr_FeoA-like"/>
</dbReference>
<dbReference type="Pfam" id="PF01325">
    <property type="entry name" value="Fe_dep_repress"/>
    <property type="match status" value="1"/>
</dbReference>
<dbReference type="OrthoDB" id="9791355at2"/>
<dbReference type="InterPro" id="IPR022687">
    <property type="entry name" value="HTH_DTXR"/>
</dbReference>
<dbReference type="Gene3D" id="1.10.10.10">
    <property type="entry name" value="Winged helix-like DNA-binding domain superfamily/Winged helix DNA-binding domain"/>
    <property type="match status" value="1"/>
</dbReference>
<dbReference type="PROSITE" id="PS50944">
    <property type="entry name" value="HTH_DTXR"/>
    <property type="match status" value="1"/>
</dbReference>
<evidence type="ECO:0000256" key="3">
    <source>
        <dbReference type="ARBA" id="ARBA00011738"/>
    </source>
</evidence>
<keyword evidence="17" id="KW-1185">Reference proteome</keyword>
<dbReference type="GO" id="GO:0005737">
    <property type="term" value="C:cytoplasm"/>
    <property type="evidence" value="ECO:0007669"/>
    <property type="project" value="UniProtKB-SubCell"/>
</dbReference>
<evidence type="ECO:0000256" key="4">
    <source>
        <dbReference type="ARBA" id="ARBA00022386"/>
    </source>
</evidence>
<comment type="subcellular location">
    <subcellularLocation>
        <location evidence="1">Cytoplasm</location>
    </subcellularLocation>
</comment>
<comment type="function">
    <text evidence="13">In the presence of manganese, represses expression of mntH and mntS. Up-regulates expression of mntP.</text>
</comment>
<evidence type="ECO:0000256" key="2">
    <source>
        <dbReference type="ARBA" id="ARBA00007871"/>
    </source>
</evidence>
<dbReference type="InterPro" id="IPR036421">
    <property type="entry name" value="Fe_dep_repressor_sf"/>
</dbReference>
<comment type="subunit">
    <text evidence="3">Homodimer.</text>
</comment>
<dbReference type="EMBL" id="NIDE01000004">
    <property type="protein sequence ID" value="OWK43859.1"/>
    <property type="molecule type" value="Genomic_DNA"/>
</dbReference>
<dbReference type="InterPro" id="IPR001367">
    <property type="entry name" value="Fe_dep_repressor"/>
</dbReference>
<evidence type="ECO:0000256" key="1">
    <source>
        <dbReference type="ARBA" id="ARBA00004496"/>
    </source>
</evidence>
<evidence type="ECO:0000256" key="9">
    <source>
        <dbReference type="ARBA" id="ARBA00023125"/>
    </source>
</evidence>
<keyword evidence="10" id="KW-0010">Activator</keyword>
<name>A0A225E300_9BACT</name>
<reference evidence="17" key="1">
    <citation type="submission" date="2017-06" db="EMBL/GenBank/DDBJ databases">
        <title>Genome analysis of Fimbriiglobus ruber SP5, the first member of the order Planctomycetales with confirmed chitinolytic capability.</title>
        <authorList>
            <person name="Ravin N.V."/>
            <person name="Rakitin A.L."/>
            <person name="Ivanova A.A."/>
            <person name="Beletsky A.V."/>
            <person name="Kulichevskaya I.S."/>
            <person name="Mardanov A.V."/>
            <person name="Dedysh S.N."/>
        </authorList>
    </citation>
    <scope>NUCLEOTIDE SEQUENCE [LARGE SCALE GENOMIC DNA]</scope>
    <source>
        <strain evidence="17">SP5</strain>
    </source>
</reference>
<dbReference type="SMART" id="SM00899">
    <property type="entry name" value="FeoA"/>
    <property type="match status" value="1"/>
</dbReference>
<evidence type="ECO:0000256" key="8">
    <source>
        <dbReference type="ARBA" id="ARBA00023015"/>
    </source>
</evidence>